<dbReference type="EMBL" id="HBEZ01023937">
    <property type="protein sequence ID" value="CAD8635549.1"/>
    <property type="molecule type" value="Transcribed_RNA"/>
</dbReference>
<evidence type="ECO:0000256" key="4">
    <source>
        <dbReference type="SAM" id="Phobius"/>
    </source>
</evidence>
<evidence type="ECO:0000256" key="2">
    <source>
        <dbReference type="ARBA" id="ARBA00022528"/>
    </source>
</evidence>
<keyword evidence="3" id="KW-0934">Plastid</keyword>
<name>A0A7S0MD44_9CRYP</name>
<sequence length="316" mass="36186">MLNFLFCYTFNCIKPFQQSYKFSNTTLYNLKKNKFKYAKNTTMNVEKSETGKKKVVLNLFSILSLVFTMLFANHFKLSDRFFLLPVSGAKFSNKNFYQKLSQVPVFAVTNSSGQPYLANNSKGEQVGLIFFSHEDALGLLRAMQKARQVSDARIYIMGLDKAYKMVLSNAASSGIKGYQGQELKMIFRFYPNQKQIKYANSIVNGINFSEKFKGVPIFIADGLTIRKGNEDIIPIFLTKEDLDEAWLKMSLNNPDINPKPTILIGDLIKIIRTMENNKNDYCKFGFFPPKESTEFVKKENKINPSAKIYSGNFNKF</sequence>
<gene>
    <name evidence="5" type="ORF">CCUR1050_LOCUS13230</name>
</gene>
<dbReference type="GO" id="GO:0009507">
    <property type="term" value="C:chloroplast"/>
    <property type="evidence" value="ECO:0007669"/>
    <property type="project" value="UniProtKB-SubCell"/>
</dbReference>
<organism evidence="5">
    <name type="scientific">Cryptomonas curvata</name>
    <dbReference type="NCBI Taxonomy" id="233186"/>
    <lineage>
        <taxon>Eukaryota</taxon>
        <taxon>Cryptophyceae</taxon>
        <taxon>Cryptomonadales</taxon>
        <taxon>Cryptomonadaceae</taxon>
        <taxon>Cryptomonas</taxon>
    </lineage>
</organism>
<keyword evidence="2" id="KW-0150">Chloroplast</keyword>
<proteinExistence type="predicted"/>
<reference evidence="5" key="1">
    <citation type="submission" date="2021-01" db="EMBL/GenBank/DDBJ databases">
        <authorList>
            <person name="Corre E."/>
            <person name="Pelletier E."/>
            <person name="Niang G."/>
            <person name="Scheremetjew M."/>
            <person name="Finn R."/>
            <person name="Kale V."/>
            <person name="Holt S."/>
            <person name="Cochrane G."/>
            <person name="Meng A."/>
            <person name="Brown T."/>
            <person name="Cohen L."/>
        </authorList>
    </citation>
    <scope>NUCLEOTIDE SEQUENCE</scope>
    <source>
        <strain evidence="5">CCAP979/52</strain>
    </source>
</reference>
<dbReference type="AlphaFoldDB" id="A0A7S0MD44"/>
<dbReference type="PANTHER" id="PTHR33926:SF4">
    <property type="entry name" value="PROTEIN TIC 22, CHLOROPLASTIC"/>
    <property type="match status" value="1"/>
</dbReference>
<dbReference type="Pfam" id="PF04278">
    <property type="entry name" value="Tic22"/>
    <property type="match status" value="1"/>
</dbReference>
<comment type="subcellular location">
    <subcellularLocation>
        <location evidence="1">Plastid</location>
        <location evidence="1">Chloroplast</location>
    </subcellularLocation>
</comment>
<dbReference type="InterPro" id="IPR007378">
    <property type="entry name" value="Tic22-like"/>
</dbReference>
<evidence type="ECO:0000313" key="5">
    <source>
        <dbReference type="EMBL" id="CAD8635549.1"/>
    </source>
</evidence>
<keyword evidence="4" id="KW-0472">Membrane</keyword>
<feature type="transmembrane region" description="Helical" evidence="4">
    <location>
        <begin position="55"/>
        <end position="75"/>
    </location>
</feature>
<protein>
    <submittedName>
        <fullName evidence="5">Uncharacterized protein</fullName>
    </submittedName>
</protein>
<dbReference type="Gene3D" id="3.40.1350.100">
    <property type="match status" value="2"/>
</dbReference>
<accession>A0A7S0MD44</accession>
<dbReference type="PANTHER" id="PTHR33926">
    <property type="entry name" value="PROTEIN TIC 22, CHLOROPLASTIC"/>
    <property type="match status" value="1"/>
</dbReference>
<evidence type="ECO:0000256" key="1">
    <source>
        <dbReference type="ARBA" id="ARBA00004229"/>
    </source>
</evidence>
<keyword evidence="4" id="KW-1133">Transmembrane helix</keyword>
<dbReference type="GO" id="GO:0015031">
    <property type="term" value="P:protein transport"/>
    <property type="evidence" value="ECO:0007669"/>
    <property type="project" value="InterPro"/>
</dbReference>
<keyword evidence="4" id="KW-0812">Transmembrane</keyword>
<evidence type="ECO:0000256" key="3">
    <source>
        <dbReference type="ARBA" id="ARBA00022640"/>
    </source>
</evidence>